<dbReference type="InterPro" id="IPR000219">
    <property type="entry name" value="DH_dom"/>
</dbReference>
<evidence type="ECO:0000313" key="3">
    <source>
        <dbReference type="Proteomes" id="UP000281553"/>
    </source>
</evidence>
<organism evidence="2 3">
    <name type="scientific">Dibothriocephalus latus</name>
    <name type="common">Fish tapeworm</name>
    <name type="synonym">Diphyllobothrium latum</name>
    <dbReference type="NCBI Taxonomy" id="60516"/>
    <lineage>
        <taxon>Eukaryota</taxon>
        <taxon>Metazoa</taxon>
        <taxon>Spiralia</taxon>
        <taxon>Lophotrochozoa</taxon>
        <taxon>Platyhelminthes</taxon>
        <taxon>Cestoda</taxon>
        <taxon>Eucestoda</taxon>
        <taxon>Diphyllobothriidea</taxon>
        <taxon>Diphyllobothriidae</taxon>
        <taxon>Dibothriocephalus</taxon>
    </lineage>
</organism>
<dbReference type="SUPFAM" id="SSF48065">
    <property type="entry name" value="DBL homology domain (DH-domain)"/>
    <property type="match status" value="1"/>
</dbReference>
<dbReference type="Gene3D" id="1.20.900.10">
    <property type="entry name" value="Dbl homology (DH) domain"/>
    <property type="match status" value="1"/>
</dbReference>
<dbReference type="Proteomes" id="UP000281553">
    <property type="component" value="Unassembled WGS sequence"/>
</dbReference>
<dbReference type="GO" id="GO:0031267">
    <property type="term" value="F:small GTPase binding"/>
    <property type="evidence" value="ECO:0007669"/>
    <property type="project" value="TreeGrafter"/>
</dbReference>
<name>A0A3P6PZD1_DIBLA</name>
<dbReference type="InterPro" id="IPR035899">
    <property type="entry name" value="DBL_dom_sf"/>
</dbReference>
<proteinExistence type="predicted"/>
<dbReference type="PANTHER" id="PTHR45924:SF2">
    <property type="entry name" value="FI17866P1"/>
    <property type="match status" value="1"/>
</dbReference>
<feature type="domain" description="DH" evidence="1">
    <location>
        <begin position="1"/>
        <end position="99"/>
    </location>
</feature>
<dbReference type="PROSITE" id="PS50010">
    <property type="entry name" value="DH_2"/>
    <property type="match status" value="1"/>
</dbReference>
<sequence>MSGKCGAFSAELSHNQEDLLGIGEAFLQRAVDFETLYVEFCIKHSKSIQALEKESQLQTELWSDILTCQTALGHILPLATYLLKPVQRVLKYQLLLQVIQLHFYLLASFFISREEGSCSIARAIFSKSCKSTSSIGNKTSTIYRE</sequence>
<dbReference type="OrthoDB" id="1594986at2759"/>
<dbReference type="GO" id="GO:0005085">
    <property type="term" value="F:guanyl-nucleotide exchange factor activity"/>
    <property type="evidence" value="ECO:0007669"/>
    <property type="project" value="InterPro"/>
</dbReference>
<dbReference type="SMR" id="A0A3P6PZD1"/>
<dbReference type="EMBL" id="UYRU01005107">
    <property type="protein sequence ID" value="VDK38357.1"/>
    <property type="molecule type" value="Genomic_DNA"/>
</dbReference>
<evidence type="ECO:0000313" key="2">
    <source>
        <dbReference type="EMBL" id="VDK38357.1"/>
    </source>
</evidence>
<dbReference type="Pfam" id="PF00621">
    <property type="entry name" value="RhoGEF"/>
    <property type="match status" value="1"/>
</dbReference>
<reference evidence="2 3" key="1">
    <citation type="submission" date="2018-11" db="EMBL/GenBank/DDBJ databases">
        <authorList>
            <consortium name="Pathogen Informatics"/>
        </authorList>
    </citation>
    <scope>NUCLEOTIDE SEQUENCE [LARGE SCALE GENOMIC DNA]</scope>
</reference>
<dbReference type="AlphaFoldDB" id="A0A3P6PZD1"/>
<evidence type="ECO:0000259" key="1">
    <source>
        <dbReference type="PROSITE" id="PS50010"/>
    </source>
</evidence>
<accession>A0A3P6PZD1</accession>
<dbReference type="PANTHER" id="PTHR45924">
    <property type="entry name" value="FI17866P1"/>
    <property type="match status" value="1"/>
</dbReference>
<gene>
    <name evidence="2" type="ORF">DILT_LOCUS937</name>
</gene>
<protein>
    <recommendedName>
        <fullName evidence="1">DH domain-containing protein</fullName>
    </recommendedName>
</protein>
<keyword evidence="3" id="KW-1185">Reference proteome</keyword>